<dbReference type="EMBL" id="JABSTQ010009151">
    <property type="protein sequence ID" value="KAG0432445.1"/>
    <property type="molecule type" value="Genomic_DNA"/>
</dbReference>
<reference evidence="1 2" key="1">
    <citation type="journal article" date="2020" name="Cell">
        <title>Large-Scale Comparative Analyses of Tick Genomes Elucidate Their Genetic Diversity and Vector Capacities.</title>
        <authorList>
            <consortium name="Tick Genome and Microbiome Consortium (TIGMIC)"/>
            <person name="Jia N."/>
            <person name="Wang J."/>
            <person name="Shi W."/>
            <person name="Du L."/>
            <person name="Sun Y."/>
            <person name="Zhan W."/>
            <person name="Jiang J.F."/>
            <person name="Wang Q."/>
            <person name="Zhang B."/>
            <person name="Ji P."/>
            <person name="Bell-Sakyi L."/>
            <person name="Cui X.M."/>
            <person name="Yuan T.T."/>
            <person name="Jiang B.G."/>
            <person name="Yang W.F."/>
            <person name="Lam T.T."/>
            <person name="Chang Q.C."/>
            <person name="Ding S.J."/>
            <person name="Wang X.J."/>
            <person name="Zhu J.G."/>
            <person name="Ruan X.D."/>
            <person name="Zhao L."/>
            <person name="Wei J.T."/>
            <person name="Ye R.Z."/>
            <person name="Que T.C."/>
            <person name="Du C.H."/>
            <person name="Zhou Y.H."/>
            <person name="Cheng J.X."/>
            <person name="Dai P.F."/>
            <person name="Guo W.B."/>
            <person name="Han X.H."/>
            <person name="Huang E.J."/>
            <person name="Li L.F."/>
            <person name="Wei W."/>
            <person name="Gao Y.C."/>
            <person name="Liu J.Z."/>
            <person name="Shao H.Z."/>
            <person name="Wang X."/>
            <person name="Wang C.C."/>
            <person name="Yang T.C."/>
            <person name="Huo Q.B."/>
            <person name="Li W."/>
            <person name="Chen H.Y."/>
            <person name="Chen S.E."/>
            <person name="Zhou L.G."/>
            <person name="Ni X.B."/>
            <person name="Tian J.H."/>
            <person name="Sheng Y."/>
            <person name="Liu T."/>
            <person name="Pan Y.S."/>
            <person name="Xia L.Y."/>
            <person name="Li J."/>
            <person name="Zhao F."/>
            <person name="Cao W.C."/>
        </authorList>
    </citation>
    <scope>NUCLEOTIDE SEQUENCE [LARGE SCALE GENOMIC DNA]</scope>
    <source>
        <strain evidence="1">Iper-2018</strain>
    </source>
</reference>
<sequence>MRGKREGKIMERKDGKGPSLFSASTRKHDGTNSETESDDMPKKGRSEEDPTIKTRKKLKHKKKSGSKPQGASLEGRAKSTTDHEHREEVEDSQGEGNSHPGETNNRATLSESPGEGLIEPDLTTEEVPRAIVEQNEIEGDCEDITVTRTHSQKNGNNAVIVEVTPPVFQQLKNKENITIGAAQSVQENTWQPNVEIRSGAVPDA</sequence>
<gene>
    <name evidence="1" type="ORF">HPB47_020833</name>
</gene>
<protein>
    <submittedName>
        <fullName evidence="1">Uncharacterized protein</fullName>
    </submittedName>
</protein>
<accession>A0AC60QGB2</accession>
<organism evidence="1 2">
    <name type="scientific">Ixodes persulcatus</name>
    <name type="common">Taiga tick</name>
    <dbReference type="NCBI Taxonomy" id="34615"/>
    <lineage>
        <taxon>Eukaryota</taxon>
        <taxon>Metazoa</taxon>
        <taxon>Ecdysozoa</taxon>
        <taxon>Arthropoda</taxon>
        <taxon>Chelicerata</taxon>
        <taxon>Arachnida</taxon>
        <taxon>Acari</taxon>
        <taxon>Parasitiformes</taxon>
        <taxon>Ixodida</taxon>
        <taxon>Ixodoidea</taxon>
        <taxon>Ixodidae</taxon>
        <taxon>Ixodinae</taxon>
        <taxon>Ixodes</taxon>
    </lineage>
</organism>
<keyword evidence="2" id="KW-1185">Reference proteome</keyword>
<evidence type="ECO:0000313" key="1">
    <source>
        <dbReference type="EMBL" id="KAG0432445.1"/>
    </source>
</evidence>
<evidence type="ECO:0000313" key="2">
    <source>
        <dbReference type="Proteomes" id="UP000805193"/>
    </source>
</evidence>
<proteinExistence type="predicted"/>
<name>A0AC60QGB2_IXOPE</name>
<dbReference type="Proteomes" id="UP000805193">
    <property type="component" value="Unassembled WGS sequence"/>
</dbReference>
<comment type="caution">
    <text evidence="1">The sequence shown here is derived from an EMBL/GenBank/DDBJ whole genome shotgun (WGS) entry which is preliminary data.</text>
</comment>